<sequence>MTKISTKILGMALFLIFTVIITCGFAFADDNSQSNENYGIIEPANYTYYSMMINQSLDSQSYIYAGENNQHYFASYYIPLMKGDSLYLNLSTDANATYQAVDMTGASLLLAGNNSTETGEQILNHTIWNLTLVNSSNYDGYVTASEDTWLCLVVWPNDPANSPSGNIKAIRYTQSNQNIGPGLNTTEFLNYCNELAEQQYESESSQGDDLSWVPNTDQISTDGITDDPFNNEAIDWVPDMSVPDYSDVSQNDGFDSWGPIVPNISYSMPDSINSSNTDMVLPSFSSSTNFTGNITELAGKYILPSDDIVNKMNDDANNAYNRWSNAVTTGNGYGVSDEYHLDIMP</sequence>
<dbReference type="HOGENOM" id="CLU_803177_0_0_2"/>
<dbReference type="KEGG" id="mbak:MSBR3_1841"/>
<dbReference type="EMBL" id="CP009517">
    <property type="protein sequence ID" value="AKB82419.1"/>
    <property type="molecule type" value="Genomic_DNA"/>
</dbReference>
<dbReference type="RefSeq" id="WP_048107878.1">
    <property type="nucleotide sequence ID" value="NZ_CP009517.1"/>
</dbReference>
<protein>
    <submittedName>
        <fullName evidence="1">Uncharacterized protein</fullName>
    </submittedName>
</protein>
<keyword evidence="2" id="KW-1185">Reference proteome</keyword>
<dbReference type="STRING" id="1434107.MSBR3_1841"/>
<name>A0A0E3WWR1_METBA</name>
<proteinExistence type="predicted"/>
<evidence type="ECO:0000313" key="2">
    <source>
        <dbReference type="Proteomes" id="UP000033066"/>
    </source>
</evidence>
<dbReference type="Proteomes" id="UP000033066">
    <property type="component" value="Chromosome"/>
</dbReference>
<dbReference type="PATRIC" id="fig|1434107.4.peg.2369"/>
<evidence type="ECO:0000313" key="1">
    <source>
        <dbReference type="EMBL" id="AKB82419.1"/>
    </source>
</evidence>
<organism evidence="1 2">
    <name type="scientific">Methanosarcina barkeri 3</name>
    <dbReference type="NCBI Taxonomy" id="1434107"/>
    <lineage>
        <taxon>Archaea</taxon>
        <taxon>Methanobacteriati</taxon>
        <taxon>Methanobacteriota</taxon>
        <taxon>Stenosarchaea group</taxon>
        <taxon>Methanomicrobia</taxon>
        <taxon>Methanosarcinales</taxon>
        <taxon>Methanosarcinaceae</taxon>
        <taxon>Methanosarcina</taxon>
    </lineage>
</organism>
<accession>A0A0E3WWR1</accession>
<dbReference type="GeneID" id="24789398"/>
<reference evidence="1" key="1">
    <citation type="submission" date="2014-07" db="EMBL/GenBank/DDBJ databases">
        <title>Methanogenic archaea and the global carbon cycle.</title>
        <authorList>
            <person name="Henriksen J.R."/>
            <person name="Luke J."/>
            <person name="Reinhart S."/>
            <person name="Benedict M.N."/>
            <person name="Youngblut N.D."/>
            <person name="Metcalf M.E."/>
            <person name="Whitaker R.J."/>
            <person name="Metcalf W.W."/>
        </authorList>
    </citation>
    <scope>NUCLEOTIDE SEQUENCE [LARGE SCALE GENOMIC DNA]</scope>
    <source>
        <strain evidence="1">3</strain>
    </source>
</reference>
<dbReference type="AlphaFoldDB" id="A0A0E3WWR1"/>
<gene>
    <name evidence="1" type="ORF">MSBR3_1841</name>
</gene>